<dbReference type="Proteomes" id="UP000070444">
    <property type="component" value="Unassembled WGS sequence"/>
</dbReference>
<keyword evidence="9" id="KW-1185">Reference proteome</keyword>
<proteinExistence type="inferred from homology"/>
<evidence type="ECO:0000256" key="6">
    <source>
        <dbReference type="ARBA" id="ARBA00023136"/>
    </source>
</evidence>
<sequence>MEEFSSNLNDEKSRKQIALEDQYEIKAPIEQIHDDNYNLPQFRWRSVVVGSILGTVVVASNMYLGLKSGNTFSSTLLGSIMGFVIMKPLSKVLPSWLGGGEFGVRENATLSSVATACGSMSAGFQSGIPAMYQLDLMPDIDDSWGRLFMWTIAAAFHGMFFGVPLRKYFIIQRQLVFPTPTAAAETIRTLHADPEAGQSAISKGKWIIGGFASMLSFRIITYFVPFLWDLHPLYWIGNAANYKPLIDVTTKWRWHLQLTGAFVGSGMLVGFNNGMSFLAGEFVAYGLLGPLIYYHTEGIVANTPAEGATKIPGPFGFPTDRTDGLNSVQFWLIWPGVAILVTYTFAELAFQYKTIWTGIRDGVFLLWNNIANVLRLPKKDIGIKEDSNDPAPHHEQVPTWMWVIGLMCSTVFSILVLKFYFNISPEHAIVALLLGFVFAFIGTQSAGDIDINPMGSIGKCSQFVFAAFKFENVAQGRTANLMAGVVSMSCAAQTVDMVSDLKTGHVLRASPRSQFYGQFWGSVTGVFAAVVMFWLFAKAYPCVLVTAKDDSYCQFTAPAAATWAAVTKVLVTDKNDSKIPASSGWASLAGGILTVIVVILKHKLAPKYAQWFPNMSAFGMGFVTPVPSQAVATAIGAIISVMWKTYGPSTFENGSVGIASGFIAGEGIGGVILAIFEVSGLSQSKLATGFGCPYGKVSECP</sequence>
<feature type="transmembrane region" description="Helical" evidence="7">
    <location>
        <begin position="331"/>
        <end position="350"/>
    </location>
</feature>
<keyword evidence="4 7" id="KW-0812">Transmembrane</keyword>
<dbReference type="InterPro" id="IPR004813">
    <property type="entry name" value="OPT"/>
</dbReference>
<dbReference type="STRING" id="796925.A0A137PE91"/>
<evidence type="ECO:0000256" key="4">
    <source>
        <dbReference type="ARBA" id="ARBA00022692"/>
    </source>
</evidence>
<dbReference type="NCBIfam" id="TIGR00728">
    <property type="entry name" value="OPT_sfam"/>
    <property type="match status" value="1"/>
</dbReference>
<feature type="transmembrane region" description="Helical" evidence="7">
    <location>
        <begin position="655"/>
        <end position="676"/>
    </location>
</feature>
<organism evidence="8 9">
    <name type="scientific">Conidiobolus coronatus (strain ATCC 28846 / CBS 209.66 / NRRL 28638)</name>
    <name type="common">Delacroixia coronata</name>
    <dbReference type="NCBI Taxonomy" id="796925"/>
    <lineage>
        <taxon>Eukaryota</taxon>
        <taxon>Fungi</taxon>
        <taxon>Fungi incertae sedis</taxon>
        <taxon>Zoopagomycota</taxon>
        <taxon>Entomophthoromycotina</taxon>
        <taxon>Entomophthoromycetes</taxon>
        <taxon>Entomophthorales</taxon>
        <taxon>Ancylistaceae</taxon>
        <taxon>Conidiobolus</taxon>
    </lineage>
</organism>
<dbReference type="PANTHER" id="PTHR31645:SF3">
    <property type="entry name" value="OLIGOPEPTIDE TRANSPORTER"/>
    <property type="match status" value="1"/>
</dbReference>
<dbReference type="GO" id="GO:0035673">
    <property type="term" value="F:oligopeptide transmembrane transporter activity"/>
    <property type="evidence" value="ECO:0007669"/>
    <property type="project" value="InterPro"/>
</dbReference>
<comment type="subcellular location">
    <subcellularLocation>
        <location evidence="1">Membrane</location>
        <topology evidence="1">Multi-pass membrane protein</topology>
    </subcellularLocation>
</comment>
<dbReference type="GO" id="GO:0000329">
    <property type="term" value="C:fungal-type vacuole membrane"/>
    <property type="evidence" value="ECO:0007669"/>
    <property type="project" value="TreeGrafter"/>
</dbReference>
<accession>A0A137PE91</accession>
<dbReference type="PANTHER" id="PTHR31645">
    <property type="entry name" value="OLIGOPEPTIDE TRANSPORTER YGL114W-RELATED"/>
    <property type="match status" value="1"/>
</dbReference>
<feature type="transmembrane region" description="Helical" evidence="7">
    <location>
        <begin position="44"/>
        <end position="64"/>
    </location>
</feature>
<dbReference type="Pfam" id="PF03169">
    <property type="entry name" value="OPT"/>
    <property type="match status" value="1"/>
</dbReference>
<feature type="transmembrane region" description="Helical" evidence="7">
    <location>
        <begin position="515"/>
        <end position="537"/>
    </location>
</feature>
<feature type="transmembrane region" description="Helical" evidence="7">
    <location>
        <begin position="621"/>
        <end position="643"/>
    </location>
</feature>
<feature type="transmembrane region" description="Helical" evidence="7">
    <location>
        <begin position="206"/>
        <end position="228"/>
    </location>
</feature>
<dbReference type="AlphaFoldDB" id="A0A137PE91"/>
<evidence type="ECO:0000256" key="2">
    <source>
        <dbReference type="ARBA" id="ARBA00008807"/>
    </source>
</evidence>
<feature type="transmembrane region" description="Helical" evidence="7">
    <location>
        <begin position="427"/>
        <end position="447"/>
    </location>
</feature>
<feature type="transmembrane region" description="Helical" evidence="7">
    <location>
        <begin position="71"/>
        <end position="89"/>
    </location>
</feature>
<feature type="transmembrane region" description="Helical" evidence="7">
    <location>
        <begin position="579"/>
        <end position="600"/>
    </location>
</feature>
<evidence type="ECO:0000256" key="3">
    <source>
        <dbReference type="ARBA" id="ARBA00022448"/>
    </source>
</evidence>
<dbReference type="EMBL" id="KQ964439">
    <property type="protein sequence ID" value="KXN73316.1"/>
    <property type="molecule type" value="Genomic_DNA"/>
</dbReference>
<evidence type="ECO:0000313" key="9">
    <source>
        <dbReference type="Proteomes" id="UP000070444"/>
    </source>
</evidence>
<keyword evidence="6 7" id="KW-0472">Membrane</keyword>
<keyword evidence="3" id="KW-0813">Transport</keyword>
<keyword evidence="5 7" id="KW-1133">Transmembrane helix</keyword>
<protein>
    <submittedName>
        <fullName evidence="8">OPT superfamily oligopeptide transporter</fullName>
    </submittedName>
</protein>
<dbReference type="InterPro" id="IPR045035">
    <property type="entry name" value="YSL-like"/>
</dbReference>
<evidence type="ECO:0000256" key="1">
    <source>
        <dbReference type="ARBA" id="ARBA00004141"/>
    </source>
</evidence>
<dbReference type="OrthoDB" id="77405at2759"/>
<evidence type="ECO:0000313" key="8">
    <source>
        <dbReference type="EMBL" id="KXN73316.1"/>
    </source>
</evidence>
<dbReference type="OMA" id="FSEVKWY"/>
<reference evidence="8 9" key="1">
    <citation type="journal article" date="2015" name="Genome Biol. Evol.">
        <title>Phylogenomic analyses indicate that early fungi evolved digesting cell walls of algal ancestors of land plants.</title>
        <authorList>
            <person name="Chang Y."/>
            <person name="Wang S."/>
            <person name="Sekimoto S."/>
            <person name="Aerts A.L."/>
            <person name="Choi C."/>
            <person name="Clum A."/>
            <person name="LaButti K.M."/>
            <person name="Lindquist E.A."/>
            <person name="Yee Ngan C."/>
            <person name="Ohm R.A."/>
            <person name="Salamov A.A."/>
            <person name="Grigoriev I.V."/>
            <person name="Spatafora J.W."/>
            <person name="Berbee M.L."/>
        </authorList>
    </citation>
    <scope>NUCLEOTIDE SEQUENCE [LARGE SCALE GENOMIC DNA]</scope>
    <source>
        <strain evidence="8 9">NRRL 28638</strain>
    </source>
</reference>
<feature type="transmembrane region" description="Helical" evidence="7">
    <location>
        <begin position="278"/>
        <end position="296"/>
    </location>
</feature>
<feature type="transmembrane region" description="Helical" evidence="7">
    <location>
        <begin position="400"/>
        <end position="421"/>
    </location>
</feature>
<comment type="similarity">
    <text evidence="2">Belongs to the oligopeptide OPT transporter family.</text>
</comment>
<evidence type="ECO:0000256" key="7">
    <source>
        <dbReference type="SAM" id="Phobius"/>
    </source>
</evidence>
<gene>
    <name evidence="8" type="ORF">CONCODRAFT_35959</name>
</gene>
<name>A0A137PE91_CONC2</name>
<evidence type="ECO:0000256" key="5">
    <source>
        <dbReference type="ARBA" id="ARBA00022989"/>
    </source>
</evidence>
<feature type="transmembrane region" description="Helical" evidence="7">
    <location>
        <begin position="147"/>
        <end position="165"/>
    </location>
</feature>